<dbReference type="EMBL" id="CP054139">
    <property type="protein sequence ID" value="QKJ28666.1"/>
    <property type="molecule type" value="Genomic_DNA"/>
</dbReference>
<proteinExistence type="predicted"/>
<organism evidence="3 4">
    <name type="scientific">Mucilaginibacter mali</name>
    <dbReference type="NCBI Taxonomy" id="2740462"/>
    <lineage>
        <taxon>Bacteria</taxon>
        <taxon>Pseudomonadati</taxon>
        <taxon>Bacteroidota</taxon>
        <taxon>Sphingobacteriia</taxon>
        <taxon>Sphingobacteriales</taxon>
        <taxon>Sphingobacteriaceae</taxon>
        <taxon>Mucilaginibacter</taxon>
    </lineage>
</organism>
<evidence type="ECO:0000256" key="2">
    <source>
        <dbReference type="SAM" id="SignalP"/>
    </source>
</evidence>
<keyword evidence="4" id="KW-1185">Reference proteome</keyword>
<feature type="chain" id="PRO_5028980695" evidence="2">
    <location>
        <begin position="19"/>
        <end position="290"/>
    </location>
</feature>
<sequence>MKYLLTIIAAIICFTASAQKPEPAIGKAVYNFSHVRDTLHRDKPYTERLALLVGRDASVYKSLDKQLAEQKMVADVMNQVKNASNPNALTLTIQGGPPTQAEEYYQYPKEKKLYTEETVVNYYLVEEPLPAIKWQIKKDTMSISGLQCQMATAHFKGRDYTAWFCADLPFQTGPWKLNGLPGLILEASDAKKEVIFKFEGFEDIRASNQTIAPPADDIRTSPENMAKLKEARAKDPSGFMKASHGSGQAKRGSNGMDMVDPSKIASINVKGYTGPLTKVVNNPIELPEGK</sequence>
<feature type="signal peptide" evidence="2">
    <location>
        <begin position="1"/>
        <end position="18"/>
    </location>
</feature>
<feature type="region of interest" description="Disordered" evidence="1">
    <location>
        <begin position="230"/>
        <end position="260"/>
    </location>
</feature>
<dbReference type="Proteomes" id="UP000505355">
    <property type="component" value="Chromosome"/>
</dbReference>
<evidence type="ECO:0000256" key="1">
    <source>
        <dbReference type="SAM" id="MobiDB-lite"/>
    </source>
</evidence>
<protein>
    <submittedName>
        <fullName evidence="3">GLPGLI family protein</fullName>
    </submittedName>
</protein>
<accession>A0A7D4PZ54</accession>
<dbReference type="InterPro" id="IPR005901">
    <property type="entry name" value="GLPGLI"/>
</dbReference>
<dbReference type="NCBIfam" id="TIGR01200">
    <property type="entry name" value="GLPGLI"/>
    <property type="match status" value="1"/>
</dbReference>
<reference evidence="3 4" key="1">
    <citation type="submission" date="2020-05" db="EMBL/GenBank/DDBJ databases">
        <title>Mucilaginibacter mali sp. nov.</title>
        <authorList>
            <person name="Kim H.S."/>
            <person name="Lee K.C."/>
            <person name="Suh M.K."/>
            <person name="Kim J.-S."/>
            <person name="Han K.-I."/>
            <person name="Eom M.K."/>
            <person name="Shin Y.K."/>
            <person name="Lee J.-S."/>
        </authorList>
    </citation>
    <scope>NUCLEOTIDE SEQUENCE [LARGE SCALE GENOMIC DNA]</scope>
    <source>
        <strain evidence="3 4">G2-14</strain>
    </source>
</reference>
<gene>
    <name evidence="3" type="ORF">HQ865_02465</name>
</gene>
<keyword evidence="2" id="KW-0732">Signal</keyword>
<dbReference type="RefSeq" id="WP_173413366.1">
    <property type="nucleotide sequence ID" value="NZ_CP054139.1"/>
</dbReference>
<name>A0A7D4PZ54_9SPHI</name>
<dbReference type="AlphaFoldDB" id="A0A7D4PZ54"/>
<dbReference type="KEGG" id="mmab:HQ865_02465"/>
<dbReference type="Pfam" id="PF09697">
    <property type="entry name" value="Porph_ging"/>
    <property type="match status" value="1"/>
</dbReference>
<evidence type="ECO:0000313" key="4">
    <source>
        <dbReference type="Proteomes" id="UP000505355"/>
    </source>
</evidence>
<evidence type="ECO:0000313" key="3">
    <source>
        <dbReference type="EMBL" id="QKJ28666.1"/>
    </source>
</evidence>